<protein>
    <submittedName>
        <fullName evidence="6">Uncharacterized protein</fullName>
    </submittedName>
</protein>
<dbReference type="OrthoDB" id="1706066at2759"/>
<dbReference type="InterPro" id="IPR042099">
    <property type="entry name" value="ANL_N_sf"/>
</dbReference>
<keyword evidence="7" id="KW-1185">Reference proteome</keyword>
<dbReference type="EMBL" id="JAPQKN010000008">
    <property type="protein sequence ID" value="KAJ5151023.1"/>
    <property type="molecule type" value="Genomic_DNA"/>
</dbReference>
<feature type="domain" description="Acetyl-coenzyme A synthetase N-terminal" evidence="5">
    <location>
        <begin position="7"/>
        <end position="68"/>
    </location>
</feature>
<dbReference type="GeneID" id="81431575"/>
<evidence type="ECO:0000259" key="3">
    <source>
        <dbReference type="Pfam" id="PF00501"/>
    </source>
</evidence>
<dbReference type="InterPro" id="IPR045851">
    <property type="entry name" value="AMP-bd_C_sf"/>
</dbReference>
<dbReference type="Pfam" id="PF13193">
    <property type="entry name" value="AMP-binding_C"/>
    <property type="match status" value="1"/>
</dbReference>
<feature type="region of interest" description="Disordered" evidence="2">
    <location>
        <begin position="432"/>
        <end position="451"/>
    </location>
</feature>
<dbReference type="Proteomes" id="UP001149163">
    <property type="component" value="Unassembled WGS sequence"/>
</dbReference>
<feature type="domain" description="AMP-binding enzyme C-terminal" evidence="4">
    <location>
        <begin position="553"/>
        <end position="645"/>
    </location>
</feature>
<comment type="caution">
    <text evidence="6">The sequence shown here is derived from an EMBL/GenBank/DDBJ whole genome shotgun (WGS) entry which is preliminary data.</text>
</comment>
<organism evidence="6 7">
    <name type="scientific">Penicillium canariense</name>
    <dbReference type="NCBI Taxonomy" id="189055"/>
    <lineage>
        <taxon>Eukaryota</taxon>
        <taxon>Fungi</taxon>
        <taxon>Dikarya</taxon>
        <taxon>Ascomycota</taxon>
        <taxon>Pezizomycotina</taxon>
        <taxon>Eurotiomycetes</taxon>
        <taxon>Eurotiomycetidae</taxon>
        <taxon>Eurotiales</taxon>
        <taxon>Aspergillaceae</taxon>
        <taxon>Penicillium</taxon>
    </lineage>
</organism>
<reference evidence="6" key="2">
    <citation type="journal article" date="2023" name="IMA Fungus">
        <title>Comparative genomic study of the Penicillium genus elucidates a diverse pangenome and 15 lateral gene transfer events.</title>
        <authorList>
            <person name="Petersen C."/>
            <person name="Sorensen T."/>
            <person name="Nielsen M.R."/>
            <person name="Sondergaard T.E."/>
            <person name="Sorensen J.L."/>
            <person name="Fitzpatrick D.A."/>
            <person name="Frisvad J.C."/>
            <person name="Nielsen K.L."/>
        </authorList>
    </citation>
    <scope>NUCLEOTIDE SEQUENCE</scope>
    <source>
        <strain evidence="6">IBT 26290</strain>
    </source>
</reference>
<sequence length="699" mass="75331">MPPHPQQSAHAHSLADPESFWAEPASRLHWHKTPSRALSRRTKTLPSGAQHEHWSWFPDGEISTSYNCVDRHVHAGHGEDIALIWESPVTETVEKYTYARLLDEVEVLAGVLREEGVRKGDVVIIYMPMIPAALIAALAITRLGAIHAAVFGGFAAQSLAQRIEAARPRAIMTASCGIEGSKGAIAYRPLVEGAVQASSFKPDKVLVWQRDQLRWNNPDKLGGQRNWQRLVKSARMRGVRAGPVPVKSTDGLYIIYTSGTTGSPKGVLREAGGHAVGLDLSIRTLFNITGPGDTMFCASDIGWVVGHSYILYAPLLVGATTVLYEGKPVGTPDAGAFWRIVEKHRVNALFTAPTAMRAIRKDDPTDALFKDIGARGGLRSLRALFLAGERSEPSIVKAYQDLLSEYAARGAMVVDNWWSSESGSPMTGLALNASSKPAHNRTQPPTPPLPIRPGSAGLPMPGFDVRIVNDSGTEVPPGTMGNIVLAAPLAPTAFTNLFGDDERFYRGYFARFAGRWVDTGDAGMIDRDGYVHVMSRSDDIINVAAHRFSTGAIEQAILSHPRVGEACVVGIPDALKGHLPFAFVQLRDAAAGGGALAGERDLPAAVPDALFREINALVREQIGAIASLGGVIQGRGMIPKTRSGKTLRRVLRALVENGVEGRFEDEVGVPPTVEDVAVVEVARGRIREFFLGKGVRAKL</sequence>
<accession>A0A9W9HJI2</accession>
<dbReference type="Pfam" id="PF00501">
    <property type="entry name" value="AMP-binding"/>
    <property type="match status" value="1"/>
</dbReference>
<evidence type="ECO:0000256" key="2">
    <source>
        <dbReference type="SAM" id="MobiDB-lite"/>
    </source>
</evidence>
<dbReference type="Gene3D" id="3.40.50.12780">
    <property type="entry name" value="N-terminal domain of ligase-like"/>
    <property type="match status" value="1"/>
</dbReference>
<evidence type="ECO:0000313" key="7">
    <source>
        <dbReference type="Proteomes" id="UP001149163"/>
    </source>
</evidence>
<dbReference type="RefSeq" id="XP_056538356.1">
    <property type="nucleotide sequence ID" value="XM_056692399.1"/>
</dbReference>
<dbReference type="PANTHER" id="PTHR43347:SF3">
    <property type="entry name" value="ACYL-COA SYNTHETASE SHORT-CHAIN FAMILY MEMBER 3, MITOCHONDRIAL"/>
    <property type="match status" value="1"/>
</dbReference>
<dbReference type="SUPFAM" id="SSF56801">
    <property type="entry name" value="Acetyl-CoA synthetase-like"/>
    <property type="match status" value="1"/>
</dbReference>
<comment type="similarity">
    <text evidence="1">Belongs to the ATP-dependent AMP-binding enzyme family.</text>
</comment>
<dbReference type="InterPro" id="IPR025110">
    <property type="entry name" value="AMP-bd_C"/>
</dbReference>
<evidence type="ECO:0000313" key="6">
    <source>
        <dbReference type="EMBL" id="KAJ5151023.1"/>
    </source>
</evidence>
<evidence type="ECO:0000259" key="4">
    <source>
        <dbReference type="Pfam" id="PF13193"/>
    </source>
</evidence>
<feature type="compositionally biased region" description="Polar residues" evidence="2">
    <location>
        <begin position="432"/>
        <end position="443"/>
    </location>
</feature>
<feature type="domain" description="AMP-dependent synthetase/ligase" evidence="3">
    <location>
        <begin position="75"/>
        <end position="488"/>
    </location>
</feature>
<dbReference type="PANTHER" id="PTHR43347">
    <property type="entry name" value="ACYL-COA SYNTHETASE"/>
    <property type="match status" value="1"/>
</dbReference>
<reference evidence="6" key="1">
    <citation type="submission" date="2022-11" db="EMBL/GenBank/DDBJ databases">
        <authorList>
            <person name="Petersen C."/>
        </authorList>
    </citation>
    <scope>NUCLEOTIDE SEQUENCE</scope>
    <source>
        <strain evidence="6">IBT 26290</strain>
    </source>
</reference>
<dbReference type="InterPro" id="IPR020845">
    <property type="entry name" value="AMP-binding_CS"/>
</dbReference>
<evidence type="ECO:0000259" key="5">
    <source>
        <dbReference type="Pfam" id="PF16177"/>
    </source>
</evidence>
<dbReference type="PROSITE" id="PS00455">
    <property type="entry name" value="AMP_BINDING"/>
    <property type="match status" value="1"/>
</dbReference>
<dbReference type="Pfam" id="PF16177">
    <property type="entry name" value="ACAS_N"/>
    <property type="match status" value="1"/>
</dbReference>
<gene>
    <name evidence="6" type="ORF">N7482_010275</name>
</gene>
<name>A0A9W9HJI2_9EURO</name>
<dbReference type="InterPro" id="IPR032387">
    <property type="entry name" value="ACAS_N"/>
</dbReference>
<proteinExistence type="inferred from homology"/>
<dbReference type="AlphaFoldDB" id="A0A9W9HJI2"/>
<evidence type="ECO:0000256" key="1">
    <source>
        <dbReference type="ARBA" id="ARBA00006432"/>
    </source>
</evidence>
<dbReference type="InterPro" id="IPR000873">
    <property type="entry name" value="AMP-dep_synth/lig_dom"/>
</dbReference>
<dbReference type="GO" id="GO:0050218">
    <property type="term" value="F:propionate-CoA ligase activity"/>
    <property type="evidence" value="ECO:0007669"/>
    <property type="project" value="TreeGrafter"/>
</dbReference>
<dbReference type="Gene3D" id="3.30.300.30">
    <property type="match status" value="1"/>
</dbReference>